<dbReference type="PANTHER" id="PTHR42041">
    <property type="entry name" value="DNA ENDONUCLEASE ACTIVATOR CTP1 C-TERMINAL DOMAIN-CONTAINING PROTEIN"/>
    <property type="match status" value="1"/>
</dbReference>
<feature type="region of interest" description="Disordered" evidence="2">
    <location>
        <begin position="1"/>
        <end position="35"/>
    </location>
</feature>
<feature type="compositionally biased region" description="Polar residues" evidence="2">
    <location>
        <begin position="21"/>
        <end position="34"/>
    </location>
</feature>
<keyword evidence="4" id="KW-1185">Reference proteome</keyword>
<dbReference type="OrthoDB" id="4495335at2759"/>
<evidence type="ECO:0008006" key="5">
    <source>
        <dbReference type="Google" id="ProtNLM"/>
    </source>
</evidence>
<evidence type="ECO:0000313" key="4">
    <source>
        <dbReference type="Proteomes" id="UP000319663"/>
    </source>
</evidence>
<name>A0A507QLM4_MONPU</name>
<feature type="region of interest" description="Disordered" evidence="2">
    <location>
        <begin position="394"/>
        <end position="483"/>
    </location>
</feature>
<proteinExistence type="predicted"/>
<accession>A0A507QLM4</accession>
<reference evidence="3 4" key="1">
    <citation type="submission" date="2019-06" db="EMBL/GenBank/DDBJ databases">
        <title>Wine fermentation using esterase from Monascus purpureus.</title>
        <authorList>
            <person name="Geng C."/>
            <person name="Zhang Y."/>
        </authorList>
    </citation>
    <scope>NUCLEOTIDE SEQUENCE [LARGE SCALE GENOMIC DNA]</scope>
    <source>
        <strain evidence="3">HQ1</strain>
    </source>
</reference>
<dbReference type="AlphaFoldDB" id="A0A507QLM4"/>
<feature type="compositionally biased region" description="Low complexity" evidence="2">
    <location>
        <begin position="8"/>
        <end position="20"/>
    </location>
</feature>
<protein>
    <recommendedName>
        <fullName evidence="5">DNA endonuclease activator Ctp1 C-terminal domain-containing protein</fullName>
    </recommendedName>
</protein>
<feature type="compositionally biased region" description="Basic and acidic residues" evidence="2">
    <location>
        <begin position="394"/>
        <end position="406"/>
    </location>
</feature>
<keyword evidence="1" id="KW-0175">Coiled coil</keyword>
<comment type="caution">
    <text evidence="3">The sequence shown here is derived from an EMBL/GenBank/DDBJ whole genome shotgun (WGS) entry which is preliminary data.</text>
</comment>
<sequence length="650" mass="71979">MDPKSRTSPSPSKVLSPLSSQRMNRQATPDSHTLPSDLLQLQRKNSNGISDVQSKVARLNSMAHGNRSASSVSSSGTNAALQRAIVGREEAESALASVSAQLSEAQSRERRISERLESLLEELHSAKERQTHERTIFEKEIRKARKEAFRASSILVKVQEDLKASKEEVVTLKDEVRLEQEAKENATKEASERADTITCLTEEIRTLKEKINLIESNNALDALESRETRKKNAAKASSAKAYDASESPCQGRTGTREESGRRASSTRGNAAVDSPAGSLKRASESAESPFSDDEDFSDVYSITPLKRQRVWSEFVTPKEDEDTIGIDSPTIKILELRAKLQWEKKLRAEAERTIEFMCIECQFKACRCRIAESEGREYIYDFEYHEKQKAAERAKKEAELSNERDQGFIAPETENRSRSHSPSNEAAKPETGHDDKAPEEELLITFSPETGTFRTIPSPVRSPGKSLESDKPAVSRPEYPQPFEIDLLTQSPIKVEKNNQSRFECASKITAPSHDLFSPTPPSRTVAEGHTGLSLLQEDSFEGESNADEHPTTTKVPLRMSEDSSANSFLTPGTPISREAALAQIRARRGKTRSMTRCVSAGEGNLRSGGMGVTPLGGARRIPGLHTKANTGHESGERRDISAPMRLFRR</sequence>
<dbReference type="EMBL" id="VIFY01000197">
    <property type="protein sequence ID" value="TQB68693.1"/>
    <property type="molecule type" value="Genomic_DNA"/>
</dbReference>
<evidence type="ECO:0000256" key="1">
    <source>
        <dbReference type="SAM" id="Coils"/>
    </source>
</evidence>
<feature type="region of interest" description="Disordered" evidence="2">
    <location>
        <begin position="59"/>
        <end position="78"/>
    </location>
</feature>
<dbReference type="PANTHER" id="PTHR42041:SF1">
    <property type="entry name" value="DNA ENDONUCLEASE ACTIVATOR CTP1 C-TERMINAL DOMAIN-CONTAINING PROTEIN"/>
    <property type="match status" value="1"/>
</dbReference>
<dbReference type="STRING" id="5098.A0A507QLM4"/>
<gene>
    <name evidence="3" type="ORF">MPDQ_002926</name>
</gene>
<feature type="region of interest" description="Disordered" evidence="2">
    <location>
        <begin position="231"/>
        <end position="294"/>
    </location>
</feature>
<dbReference type="Proteomes" id="UP000319663">
    <property type="component" value="Unassembled WGS sequence"/>
</dbReference>
<feature type="compositionally biased region" description="Basic and acidic residues" evidence="2">
    <location>
        <begin position="427"/>
        <end position="436"/>
    </location>
</feature>
<evidence type="ECO:0000313" key="3">
    <source>
        <dbReference type="EMBL" id="TQB68693.1"/>
    </source>
</evidence>
<feature type="region of interest" description="Disordered" evidence="2">
    <location>
        <begin position="512"/>
        <end position="573"/>
    </location>
</feature>
<feature type="compositionally biased region" description="Low complexity" evidence="2">
    <location>
        <begin position="234"/>
        <end position="253"/>
    </location>
</feature>
<feature type="coiled-coil region" evidence="1">
    <location>
        <begin position="88"/>
        <end position="217"/>
    </location>
</feature>
<feature type="region of interest" description="Disordered" evidence="2">
    <location>
        <begin position="587"/>
        <end position="650"/>
    </location>
</feature>
<evidence type="ECO:0000256" key="2">
    <source>
        <dbReference type="SAM" id="MobiDB-lite"/>
    </source>
</evidence>
<organism evidence="3 4">
    <name type="scientific">Monascus purpureus</name>
    <name type="common">Red mold</name>
    <name type="synonym">Monascus anka</name>
    <dbReference type="NCBI Taxonomy" id="5098"/>
    <lineage>
        <taxon>Eukaryota</taxon>
        <taxon>Fungi</taxon>
        <taxon>Dikarya</taxon>
        <taxon>Ascomycota</taxon>
        <taxon>Pezizomycotina</taxon>
        <taxon>Eurotiomycetes</taxon>
        <taxon>Eurotiomycetidae</taxon>
        <taxon>Eurotiales</taxon>
        <taxon>Aspergillaceae</taxon>
        <taxon>Monascus</taxon>
    </lineage>
</organism>